<keyword evidence="2" id="KW-1185">Reference proteome</keyword>
<gene>
    <name evidence="1" type="ORF">M422DRAFT_272129</name>
</gene>
<evidence type="ECO:0000313" key="1">
    <source>
        <dbReference type="EMBL" id="KIJ26786.1"/>
    </source>
</evidence>
<protein>
    <recommendedName>
        <fullName evidence="3">BTB domain-containing protein</fullName>
    </recommendedName>
</protein>
<accession>A0A0C9UMT4</accession>
<evidence type="ECO:0000313" key="2">
    <source>
        <dbReference type="Proteomes" id="UP000054279"/>
    </source>
</evidence>
<sequence>MYWYKLEVASANQTELPTECSKQFYHTAGTLIIQVANVLYSIPSAGPFIAHSSVLKDMTQMAHGPVVKEEGSSDLIPIWFGDPFSVEKMDHLLGWIYREKLDRELNVKELADILELGTFLDMHCARVTAIEQLSRISNFPPALKLSLALSFHVSEWIEPALWQLLKTDAGSLTYVCYTSLPFFTCLSPIPPCSSDWVSFTWPGVLSLPKQMVK</sequence>
<proteinExistence type="predicted"/>
<name>A0A0C9UMT4_SPHS4</name>
<dbReference type="OrthoDB" id="2985972at2759"/>
<dbReference type="AlphaFoldDB" id="A0A0C9UMT4"/>
<evidence type="ECO:0008006" key="3">
    <source>
        <dbReference type="Google" id="ProtNLM"/>
    </source>
</evidence>
<dbReference type="Proteomes" id="UP000054279">
    <property type="component" value="Unassembled WGS sequence"/>
</dbReference>
<dbReference type="EMBL" id="KN837357">
    <property type="protein sequence ID" value="KIJ26786.1"/>
    <property type="molecule type" value="Genomic_DNA"/>
</dbReference>
<dbReference type="HOGENOM" id="CLU_1295131_0_0_1"/>
<reference evidence="1 2" key="1">
    <citation type="submission" date="2014-06" db="EMBL/GenBank/DDBJ databases">
        <title>Evolutionary Origins and Diversification of the Mycorrhizal Mutualists.</title>
        <authorList>
            <consortium name="DOE Joint Genome Institute"/>
            <consortium name="Mycorrhizal Genomics Consortium"/>
            <person name="Kohler A."/>
            <person name="Kuo A."/>
            <person name="Nagy L.G."/>
            <person name="Floudas D."/>
            <person name="Copeland A."/>
            <person name="Barry K.W."/>
            <person name="Cichocki N."/>
            <person name="Veneault-Fourrey C."/>
            <person name="LaButti K."/>
            <person name="Lindquist E.A."/>
            <person name="Lipzen A."/>
            <person name="Lundell T."/>
            <person name="Morin E."/>
            <person name="Murat C."/>
            <person name="Riley R."/>
            <person name="Ohm R."/>
            <person name="Sun H."/>
            <person name="Tunlid A."/>
            <person name="Henrissat B."/>
            <person name="Grigoriev I.V."/>
            <person name="Hibbett D.S."/>
            <person name="Martin F."/>
        </authorList>
    </citation>
    <scope>NUCLEOTIDE SEQUENCE [LARGE SCALE GENOMIC DNA]</scope>
    <source>
        <strain evidence="1 2">SS14</strain>
    </source>
</reference>
<organism evidence="1 2">
    <name type="scientific">Sphaerobolus stellatus (strain SS14)</name>
    <dbReference type="NCBI Taxonomy" id="990650"/>
    <lineage>
        <taxon>Eukaryota</taxon>
        <taxon>Fungi</taxon>
        <taxon>Dikarya</taxon>
        <taxon>Basidiomycota</taxon>
        <taxon>Agaricomycotina</taxon>
        <taxon>Agaricomycetes</taxon>
        <taxon>Phallomycetidae</taxon>
        <taxon>Geastrales</taxon>
        <taxon>Sphaerobolaceae</taxon>
        <taxon>Sphaerobolus</taxon>
    </lineage>
</organism>